<comment type="caution">
    <text evidence="3">The sequence shown here is derived from an EMBL/GenBank/DDBJ whole genome shotgun (WGS) entry which is preliminary data.</text>
</comment>
<evidence type="ECO:0000256" key="1">
    <source>
        <dbReference type="SAM" id="MobiDB-lite"/>
    </source>
</evidence>
<evidence type="ECO:0000313" key="3">
    <source>
        <dbReference type="EMBL" id="PNY26131.1"/>
    </source>
</evidence>
<dbReference type="OrthoDB" id="1733656at2759"/>
<keyword evidence="2" id="KW-0472">Membrane</keyword>
<evidence type="ECO:0000256" key="2">
    <source>
        <dbReference type="SAM" id="Phobius"/>
    </source>
</evidence>
<keyword evidence="2" id="KW-0812">Transmembrane</keyword>
<dbReference type="Proteomes" id="UP000236621">
    <property type="component" value="Unassembled WGS sequence"/>
</dbReference>
<name>A0A2K3QF43_9HYPO</name>
<keyword evidence="4" id="KW-1185">Reference proteome</keyword>
<feature type="transmembrane region" description="Helical" evidence="2">
    <location>
        <begin position="298"/>
        <end position="318"/>
    </location>
</feature>
<feature type="region of interest" description="Disordered" evidence="1">
    <location>
        <begin position="329"/>
        <end position="352"/>
    </location>
</feature>
<sequence>PATAAASLSRPAHFILELPPHPPSLSAAPIPFPRPHPALATPCSLFHRISLSSPSEPSRRFVCPSVRATSSTSRPCVSTVTVIIMRFSASAAVAALPLLASAQGDPLAQYKAQFQNFLGQMGSYMPNPGAHDPAAALAAKTGSMRMHTLTLENWKDTLYEPVAPAAAVPEEWWVLITGRNKTCFGHCGKIEQAFNETAAKFAITPGSPHMGYLNCDDQPILCNSWAAATASLWSVNLLPSPAAVDIYKKRLNLTTTTAADLVALNSAKSKEGWTLLDSWFHPFNGKATELGLSVPYGYTIWAFNLVPNWLFMLIVSFASRSMMSNRMGNMAGAGQERRPGAGAGRPAAAAGQ</sequence>
<dbReference type="EMBL" id="NRSZ01000606">
    <property type="protein sequence ID" value="PNY26131.1"/>
    <property type="molecule type" value="Genomic_DNA"/>
</dbReference>
<evidence type="ECO:0008006" key="5">
    <source>
        <dbReference type="Google" id="ProtNLM"/>
    </source>
</evidence>
<dbReference type="AlphaFoldDB" id="A0A2K3QF43"/>
<reference evidence="3 4" key="1">
    <citation type="submission" date="2017-08" db="EMBL/GenBank/DDBJ databases">
        <title>Harnessing the power of phylogenomics to disentangle the directionality and signatures of interkingdom host jumping in the parasitic fungal genus Tolypocladium.</title>
        <authorList>
            <person name="Quandt C.A."/>
            <person name="Patterson W."/>
            <person name="Spatafora J.W."/>
        </authorList>
    </citation>
    <scope>NUCLEOTIDE SEQUENCE [LARGE SCALE GENOMIC DNA]</scope>
    <source>
        <strain evidence="3 4">CBS 113982</strain>
    </source>
</reference>
<protein>
    <recommendedName>
        <fullName evidence="5">Peptidyl-tRNA hydrolase</fullName>
    </recommendedName>
</protein>
<proteinExistence type="predicted"/>
<dbReference type="STRING" id="45235.A0A2K3QF43"/>
<gene>
    <name evidence="3" type="ORF">TCAP_03950</name>
</gene>
<evidence type="ECO:0000313" key="4">
    <source>
        <dbReference type="Proteomes" id="UP000236621"/>
    </source>
</evidence>
<accession>A0A2K3QF43</accession>
<keyword evidence="2" id="KW-1133">Transmembrane helix</keyword>
<organism evidence="3 4">
    <name type="scientific">Tolypocladium capitatum</name>
    <dbReference type="NCBI Taxonomy" id="45235"/>
    <lineage>
        <taxon>Eukaryota</taxon>
        <taxon>Fungi</taxon>
        <taxon>Dikarya</taxon>
        <taxon>Ascomycota</taxon>
        <taxon>Pezizomycotina</taxon>
        <taxon>Sordariomycetes</taxon>
        <taxon>Hypocreomycetidae</taxon>
        <taxon>Hypocreales</taxon>
        <taxon>Ophiocordycipitaceae</taxon>
        <taxon>Tolypocladium</taxon>
    </lineage>
</organism>
<feature type="non-terminal residue" evidence="3">
    <location>
        <position position="1"/>
    </location>
</feature>